<dbReference type="PROSITE" id="PS50244">
    <property type="entry name" value="S5A_REDUCTASE"/>
    <property type="match status" value="1"/>
</dbReference>
<evidence type="ECO:0000256" key="14">
    <source>
        <dbReference type="ARBA" id="ARBA00041664"/>
    </source>
</evidence>
<dbReference type="FunFam" id="1.20.120.1630:FF:000014">
    <property type="entry name" value="Steroid 5-alpha reductase, putative"/>
    <property type="match status" value="1"/>
</dbReference>
<dbReference type="GO" id="GO:0030154">
    <property type="term" value="P:cell differentiation"/>
    <property type="evidence" value="ECO:0007669"/>
    <property type="project" value="UniProtKB-KW"/>
</dbReference>
<evidence type="ECO:0000256" key="12">
    <source>
        <dbReference type="ARBA" id="ARBA00037789"/>
    </source>
</evidence>
<comment type="catalytic activity">
    <reaction evidence="16">
        <text>androst-4-ene-3,17-dione + NADPH + H(+) = 5alpha-androstan-3,17-dione + NADP(+)</text>
        <dbReference type="Rhea" id="RHEA:50816"/>
        <dbReference type="ChEBI" id="CHEBI:15378"/>
        <dbReference type="ChEBI" id="CHEBI:15994"/>
        <dbReference type="ChEBI" id="CHEBI:16422"/>
        <dbReference type="ChEBI" id="CHEBI:57783"/>
        <dbReference type="ChEBI" id="CHEBI:58349"/>
    </reaction>
    <physiologicalReaction direction="left-to-right" evidence="16">
        <dbReference type="Rhea" id="RHEA:50817"/>
    </physiologicalReaction>
</comment>
<evidence type="ECO:0000256" key="16">
    <source>
        <dbReference type="ARBA" id="ARBA00049166"/>
    </source>
</evidence>
<dbReference type="InterPro" id="IPR016636">
    <property type="entry name" value="3-oxo-5-alpha-steroid_4-DH"/>
</dbReference>
<evidence type="ECO:0000256" key="13">
    <source>
        <dbReference type="ARBA" id="ARBA00039428"/>
    </source>
</evidence>
<dbReference type="GO" id="GO:0006694">
    <property type="term" value="P:steroid biosynthetic process"/>
    <property type="evidence" value="ECO:0007669"/>
    <property type="project" value="TreeGrafter"/>
</dbReference>
<dbReference type="InterPro" id="IPR039357">
    <property type="entry name" value="SRD5A/TECR"/>
</dbReference>
<evidence type="ECO:0000256" key="9">
    <source>
        <dbReference type="ARBA" id="ARBA00023002"/>
    </source>
</evidence>
<dbReference type="Pfam" id="PF02544">
    <property type="entry name" value="Steroid_dh"/>
    <property type="match status" value="1"/>
</dbReference>
<evidence type="ECO:0000256" key="6">
    <source>
        <dbReference type="ARBA" id="ARBA00022848"/>
    </source>
</evidence>
<keyword evidence="9" id="KW-0560">Oxidoreductase</keyword>
<keyword evidence="4" id="KW-0221">Differentiation</keyword>
<dbReference type="PANTHER" id="PTHR10556">
    <property type="entry name" value="3-OXO-5-ALPHA-STEROID 4-DEHYDROGENASE"/>
    <property type="match status" value="1"/>
</dbReference>
<evidence type="ECO:0000256" key="11">
    <source>
        <dbReference type="ARBA" id="ARBA00023136"/>
    </source>
</evidence>
<feature type="transmembrane region" description="Helical" evidence="17">
    <location>
        <begin position="144"/>
        <end position="165"/>
    </location>
</feature>
<dbReference type="GO" id="GO:0003865">
    <property type="term" value="F:3-oxo-5-alpha-steroid 4-dehydrogenase activity"/>
    <property type="evidence" value="ECO:0007669"/>
    <property type="project" value="InterPro"/>
</dbReference>
<keyword evidence="10" id="KW-0443">Lipid metabolism</keyword>
<keyword evidence="7" id="KW-0521">NADP</keyword>
<gene>
    <name evidence="19" type="ORF">Muribac1_0860</name>
</gene>
<evidence type="ECO:0000256" key="15">
    <source>
        <dbReference type="ARBA" id="ARBA00042579"/>
    </source>
</evidence>
<feature type="domain" description="3-oxo-5-alpha-steroid 4-dehydrogenase C-terminal" evidence="18">
    <location>
        <begin position="106"/>
        <end position="259"/>
    </location>
</feature>
<feature type="transmembrane region" description="Helical" evidence="17">
    <location>
        <begin position="109"/>
        <end position="132"/>
    </location>
</feature>
<dbReference type="InterPro" id="IPR001104">
    <property type="entry name" value="3-oxo-5_a-steroid_4-DH_C"/>
</dbReference>
<name>A0A6G8F3N8_9BACT</name>
<accession>A0A6G8F3N8</accession>
<dbReference type="PIRSF" id="PIRSF015596">
    <property type="entry name" value="5_alpha-SR2"/>
    <property type="match status" value="1"/>
</dbReference>
<evidence type="ECO:0000256" key="2">
    <source>
        <dbReference type="ARBA" id="ARBA00004524"/>
    </source>
</evidence>
<keyword evidence="8 17" id="KW-1133">Transmembrane helix</keyword>
<evidence type="ECO:0000256" key="3">
    <source>
        <dbReference type="ARBA" id="ARBA00022692"/>
    </source>
</evidence>
<proteinExistence type="predicted"/>
<comment type="subcellular location">
    <subcellularLocation>
        <location evidence="1">Endoplasmic reticulum membrane</location>
        <topology evidence="1">Multi-pass membrane protein</topology>
    </subcellularLocation>
    <subcellularLocation>
        <location evidence="2">Microsome membrane</location>
    </subcellularLocation>
</comment>
<keyword evidence="6" id="KW-0492">Microsome</keyword>
<dbReference type="Gene3D" id="1.20.120.1630">
    <property type="match status" value="1"/>
</dbReference>
<feature type="transmembrane region" description="Helical" evidence="17">
    <location>
        <begin position="12"/>
        <end position="31"/>
    </location>
</feature>
<evidence type="ECO:0000256" key="5">
    <source>
        <dbReference type="ARBA" id="ARBA00022824"/>
    </source>
</evidence>
<dbReference type="GO" id="GO:0016020">
    <property type="term" value="C:membrane"/>
    <property type="evidence" value="ECO:0007669"/>
    <property type="project" value="InterPro"/>
</dbReference>
<evidence type="ECO:0000256" key="7">
    <source>
        <dbReference type="ARBA" id="ARBA00022857"/>
    </source>
</evidence>
<organism evidence="19">
    <name type="scientific">uncultured Muribaculaceae bacterium</name>
    <dbReference type="NCBI Taxonomy" id="2301481"/>
    <lineage>
        <taxon>Bacteria</taxon>
        <taxon>Pseudomonadati</taxon>
        <taxon>Bacteroidota</taxon>
        <taxon>Bacteroidia</taxon>
        <taxon>Bacteroidales</taxon>
        <taxon>Muribaculaceae</taxon>
        <taxon>environmental samples</taxon>
    </lineage>
</organism>
<evidence type="ECO:0000313" key="19">
    <source>
        <dbReference type="EMBL" id="QIM10877.1"/>
    </source>
</evidence>
<keyword evidence="3 17" id="KW-0812">Transmembrane</keyword>
<evidence type="ECO:0000256" key="10">
    <source>
        <dbReference type="ARBA" id="ARBA00023098"/>
    </source>
</evidence>
<keyword evidence="5" id="KW-0256">Endoplasmic reticulum</keyword>
<reference evidence="19" key="1">
    <citation type="journal article" date="2020" name="J. ISSAAS">
        <title>Lactobacilli and other gastrointestinal microbiota of Peromyscus leucopus, reservoir host for agents of Lyme disease and other zoonoses in North America.</title>
        <authorList>
            <person name="Milovic A."/>
            <person name="Bassam K."/>
            <person name="Shao H."/>
            <person name="Chatzistamou I."/>
            <person name="Tufts D.M."/>
            <person name="Diuk-Wasser M."/>
            <person name="Barbour A.G."/>
        </authorList>
    </citation>
    <scope>NUCLEOTIDE SEQUENCE</scope>
    <source>
        <strain evidence="19">LL71</strain>
    </source>
</reference>
<evidence type="ECO:0000256" key="1">
    <source>
        <dbReference type="ARBA" id="ARBA00004477"/>
    </source>
</evidence>
<keyword evidence="11 17" id="KW-0472">Membrane</keyword>
<evidence type="ECO:0000256" key="17">
    <source>
        <dbReference type="SAM" id="Phobius"/>
    </source>
</evidence>
<evidence type="ECO:0000259" key="18">
    <source>
        <dbReference type="Pfam" id="PF02544"/>
    </source>
</evidence>
<evidence type="ECO:0000256" key="8">
    <source>
        <dbReference type="ARBA" id="ARBA00022989"/>
    </source>
</evidence>
<comment type="function">
    <text evidence="12">Converts testosterone into 5-alpha-dihydrotestosterone and progesterone or corticosterone into their corresponding 5-alpha-3-oxosteroids. It plays a central role in sexual differentiation and androgen physiology.</text>
</comment>
<evidence type="ECO:0000256" key="4">
    <source>
        <dbReference type="ARBA" id="ARBA00022782"/>
    </source>
</evidence>
<sequence>MDTIFNPELFHTVEISMAILAVIVFIALQKIEAAYGMTYSPKWGPSLGNRIGWIVMEAPAFFGMAAIWAASPRASETAPCVMALLFELHYFQRTFIFPMLMRGKNRMPLAIVAMGMIFNLINAYLLGGWLFFAAPADRYPVSWLGSPQFIIGAIVFFTGMVINIHSDHVIRSLRKPGDNGHYIPRRGLYRYVTGANYFGEFTEWTGFAILTWSVPGAVFALWTFANLAPRAKSLYAKYEKRFGPEFTSLGRKYIIPFIY</sequence>
<dbReference type="PANTHER" id="PTHR10556:SF57">
    <property type="entry name" value="3-OXO-5-ALPHA-STEROID 4-DEHYDROGENASE 1"/>
    <property type="match status" value="1"/>
</dbReference>
<dbReference type="AlphaFoldDB" id="A0A6G8F3N8"/>
<dbReference type="EMBL" id="MT002444">
    <property type="protein sequence ID" value="QIM10877.1"/>
    <property type="molecule type" value="Genomic_DNA"/>
</dbReference>
<protein>
    <recommendedName>
        <fullName evidence="13">3-oxo-5-alpha-steroid 4-dehydrogenase 1</fullName>
    </recommendedName>
    <alternativeName>
        <fullName evidence="14">SR type 1</fullName>
    </alternativeName>
    <alternativeName>
        <fullName evidence="15">Steroid 5-alpha-reductase 1</fullName>
    </alternativeName>
</protein>